<dbReference type="AlphaFoldDB" id="A0AA39FI16"/>
<evidence type="ECO:0000256" key="5">
    <source>
        <dbReference type="ARBA" id="ARBA00022660"/>
    </source>
</evidence>
<evidence type="ECO:0000256" key="8">
    <source>
        <dbReference type="ARBA" id="ARBA00023128"/>
    </source>
</evidence>
<reference evidence="10" key="1">
    <citation type="journal article" date="2023" name="bioRxiv">
        <title>Scaffold-level genome assemblies of two parasitoid biocontrol wasps reveal the parthenogenesis mechanism and an associated novel virus.</title>
        <authorList>
            <person name="Inwood S."/>
            <person name="Skelly J."/>
            <person name="Guhlin J."/>
            <person name="Harrop T."/>
            <person name="Goldson S."/>
            <person name="Dearden P."/>
        </authorList>
    </citation>
    <scope>NUCLEOTIDE SEQUENCE</scope>
    <source>
        <strain evidence="10">Irish</strain>
        <tissue evidence="10">Whole body</tissue>
    </source>
</reference>
<evidence type="ECO:0000256" key="9">
    <source>
        <dbReference type="ARBA" id="ARBA00023136"/>
    </source>
</evidence>
<evidence type="ECO:0000256" key="4">
    <source>
        <dbReference type="ARBA" id="ARBA00022448"/>
    </source>
</evidence>
<dbReference type="Proteomes" id="UP001168990">
    <property type="component" value="Unassembled WGS sequence"/>
</dbReference>
<keyword evidence="5" id="KW-0679">Respiratory chain</keyword>
<dbReference type="GO" id="GO:0045271">
    <property type="term" value="C:respiratory chain complex I"/>
    <property type="evidence" value="ECO:0007669"/>
    <property type="project" value="UniProtKB-ARBA"/>
</dbReference>
<evidence type="ECO:0000256" key="6">
    <source>
        <dbReference type="ARBA" id="ARBA00022792"/>
    </source>
</evidence>
<proteinExistence type="inferred from homology"/>
<sequence length="159" mass="19090">MGDRPEPFLSKFIKSLGYFFEVPAVFVREKIVEPNQQKYPWYHQKYRRVPTIDECYTDDLVCHFEANMQYQRDRNVDTEIITILRDRYEDCCLWNFDDRQLCDHLYETYEVAAADWMAKHGDLGPYPNVRDALMKQKHRMVWERRHGPVGSGMKTETAQ</sequence>
<gene>
    <name evidence="10" type="ORF">PV328_010441</name>
</gene>
<keyword evidence="7" id="KW-0249">Electron transport</keyword>
<protein>
    <recommendedName>
        <fullName evidence="3">NADH dehydrogenase [ubiquinone] 1 beta subcomplex subunit 10</fullName>
    </recommendedName>
</protein>
<evidence type="ECO:0000313" key="11">
    <source>
        <dbReference type="Proteomes" id="UP001168990"/>
    </source>
</evidence>
<dbReference type="InterPro" id="IPR019377">
    <property type="entry name" value="NADH_UbQ_OxRdtase_su10"/>
</dbReference>
<dbReference type="PANTHER" id="PTHR13094:SF1">
    <property type="entry name" value="NADH DEHYDROGENASE [UBIQUINONE] 1 BETA SUBCOMPLEX SUBUNIT 10"/>
    <property type="match status" value="1"/>
</dbReference>
<comment type="subcellular location">
    <subcellularLocation>
        <location evidence="1">Mitochondrion inner membrane</location>
        <topology evidence="1">Peripheral membrane protein</topology>
        <orientation evidence="1">Matrix side</orientation>
    </subcellularLocation>
</comment>
<evidence type="ECO:0000256" key="2">
    <source>
        <dbReference type="ARBA" id="ARBA00008317"/>
    </source>
</evidence>
<dbReference type="GO" id="GO:0005743">
    <property type="term" value="C:mitochondrial inner membrane"/>
    <property type="evidence" value="ECO:0007669"/>
    <property type="project" value="UniProtKB-SubCell"/>
</dbReference>
<dbReference type="Pfam" id="PF10249">
    <property type="entry name" value="NDUFB10"/>
    <property type="match status" value="1"/>
</dbReference>
<organism evidence="10 11">
    <name type="scientific">Microctonus aethiopoides</name>
    <dbReference type="NCBI Taxonomy" id="144406"/>
    <lineage>
        <taxon>Eukaryota</taxon>
        <taxon>Metazoa</taxon>
        <taxon>Ecdysozoa</taxon>
        <taxon>Arthropoda</taxon>
        <taxon>Hexapoda</taxon>
        <taxon>Insecta</taxon>
        <taxon>Pterygota</taxon>
        <taxon>Neoptera</taxon>
        <taxon>Endopterygota</taxon>
        <taxon>Hymenoptera</taxon>
        <taxon>Apocrita</taxon>
        <taxon>Ichneumonoidea</taxon>
        <taxon>Braconidae</taxon>
        <taxon>Euphorinae</taxon>
        <taxon>Microctonus</taxon>
    </lineage>
</organism>
<comment type="similarity">
    <text evidence="2">Belongs to the complex I NDUFB10 subunit family.</text>
</comment>
<evidence type="ECO:0000256" key="7">
    <source>
        <dbReference type="ARBA" id="ARBA00022982"/>
    </source>
</evidence>
<dbReference type="EMBL" id="JAQQBS010000004">
    <property type="protein sequence ID" value="KAK0169801.1"/>
    <property type="molecule type" value="Genomic_DNA"/>
</dbReference>
<keyword evidence="9" id="KW-0472">Membrane</keyword>
<evidence type="ECO:0000256" key="3">
    <source>
        <dbReference type="ARBA" id="ARBA00014109"/>
    </source>
</evidence>
<name>A0AA39FI16_9HYME</name>
<accession>A0AA39FI16</accession>
<keyword evidence="4" id="KW-0813">Transport</keyword>
<evidence type="ECO:0000313" key="10">
    <source>
        <dbReference type="EMBL" id="KAK0169801.1"/>
    </source>
</evidence>
<keyword evidence="8" id="KW-0496">Mitochondrion</keyword>
<keyword evidence="6" id="KW-0999">Mitochondrion inner membrane</keyword>
<comment type="caution">
    <text evidence="10">The sequence shown here is derived from an EMBL/GenBank/DDBJ whole genome shotgun (WGS) entry which is preliminary data.</text>
</comment>
<evidence type="ECO:0000256" key="1">
    <source>
        <dbReference type="ARBA" id="ARBA00004443"/>
    </source>
</evidence>
<dbReference type="PANTHER" id="PTHR13094">
    <property type="entry name" value="NADH-UBIQUINONE OXIDOREDUCTASE PDSW SUBUNIT"/>
    <property type="match status" value="1"/>
</dbReference>
<reference evidence="10" key="2">
    <citation type="submission" date="2023-03" db="EMBL/GenBank/DDBJ databases">
        <authorList>
            <person name="Inwood S.N."/>
            <person name="Skelly J.G."/>
            <person name="Guhlin J."/>
            <person name="Harrop T.W.R."/>
            <person name="Goldson S.G."/>
            <person name="Dearden P.K."/>
        </authorList>
    </citation>
    <scope>NUCLEOTIDE SEQUENCE</scope>
    <source>
        <strain evidence="10">Irish</strain>
        <tissue evidence="10">Whole body</tissue>
    </source>
</reference>
<keyword evidence="11" id="KW-1185">Reference proteome</keyword>
<dbReference type="InterPro" id="IPR039993">
    <property type="entry name" value="NDUFB10"/>
</dbReference>